<accession>A0A7X0MYT0</accession>
<keyword evidence="2" id="KW-1185">Reference proteome</keyword>
<organism evidence="1 2">
    <name type="scientific">Pseudoteredinibacter isoporae</name>
    <dbReference type="NCBI Taxonomy" id="570281"/>
    <lineage>
        <taxon>Bacteria</taxon>
        <taxon>Pseudomonadati</taxon>
        <taxon>Pseudomonadota</taxon>
        <taxon>Gammaproteobacteria</taxon>
        <taxon>Cellvibrionales</taxon>
        <taxon>Cellvibrionaceae</taxon>
        <taxon>Pseudoteredinibacter</taxon>
    </lineage>
</organism>
<evidence type="ECO:0000313" key="1">
    <source>
        <dbReference type="EMBL" id="MBB6522392.1"/>
    </source>
</evidence>
<gene>
    <name evidence="1" type="ORF">HNR48_002677</name>
</gene>
<dbReference type="InParanoid" id="A0A7X0MYT0"/>
<sequence>MAQTKIQWHKFRVIGVVEQGQGLPGARHIQQSDSRWYALYSLDLEPSIQLKVPAQLIEEKARLEGAVVEAAYENGQLRGRFVLPVNA</sequence>
<dbReference type="RefSeq" id="WP_166845973.1">
    <property type="nucleotide sequence ID" value="NZ_JAAONY010000002.1"/>
</dbReference>
<name>A0A7X0MYT0_9GAMM</name>
<dbReference type="AlphaFoldDB" id="A0A7X0MYT0"/>
<evidence type="ECO:0000313" key="2">
    <source>
        <dbReference type="Proteomes" id="UP000528457"/>
    </source>
</evidence>
<dbReference type="EMBL" id="JACHHT010000002">
    <property type="protein sequence ID" value="MBB6522392.1"/>
    <property type="molecule type" value="Genomic_DNA"/>
</dbReference>
<dbReference type="Proteomes" id="UP000528457">
    <property type="component" value="Unassembled WGS sequence"/>
</dbReference>
<reference evidence="1 2" key="1">
    <citation type="submission" date="2020-08" db="EMBL/GenBank/DDBJ databases">
        <title>Genomic Encyclopedia of Type Strains, Phase IV (KMG-IV): sequencing the most valuable type-strain genomes for metagenomic binning, comparative biology and taxonomic classification.</title>
        <authorList>
            <person name="Goeker M."/>
        </authorList>
    </citation>
    <scope>NUCLEOTIDE SEQUENCE [LARGE SCALE GENOMIC DNA]</scope>
    <source>
        <strain evidence="1 2">DSM 22368</strain>
    </source>
</reference>
<proteinExistence type="predicted"/>
<protein>
    <submittedName>
        <fullName evidence="1">Uncharacterized protein</fullName>
    </submittedName>
</protein>
<comment type="caution">
    <text evidence="1">The sequence shown here is derived from an EMBL/GenBank/DDBJ whole genome shotgun (WGS) entry which is preliminary data.</text>
</comment>